<dbReference type="AlphaFoldDB" id="A0A2R6X2E5"/>
<dbReference type="OrthoDB" id="10583679at2759"/>
<dbReference type="Proteomes" id="UP000244005">
    <property type="component" value="Unassembled WGS sequence"/>
</dbReference>
<organism evidence="1 2">
    <name type="scientific">Marchantia polymorpha</name>
    <name type="common">Common liverwort</name>
    <name type="synonym">Marchantia aquatica</name>
    <dbReference type="NCBI Taxonomy" id="3197"/>
    <lineage>
        <taxon>Eukaryota</taxon>
        <taxon>Viridiplantae</taxon>
        <taxon>Streptophyta</taxon>
        <taxon>Embryophyta</taxon>
        <taxon>Marchantiophyta</taxon>
        <taxon>Marchantiopsida</taxon>
        <taxon>Marchantiidae</taxon>
        <taxon>Marchantiales</taxon>
        <taxon>Marchantiaceae</taxon>
        <taxon>Marchantia</taxon>
    </lineage>
</organism>
<keyword evidence="2" id="KW-1185">Reference proteome</keyword>
<evidence type="ECO:0000313" key="1">
    <source>
        <dbReference type="EMBL" id="PTQ40284.1"/>
    </source>
</evidence>
<protein>
    <submittedName>
        <fullName evidence="1">Uncharacterized protein</fullName>
    </submittedName>
</protein>
<name>A0A2R6X2E5_MARPO</name>
<evidence type="ECO:0000313" key="2">
    <source>
        <dbReference type="Proteomes" id="UP000244005"/>
    </source>
</evidence>
<dbReference type="EMBL" id="KZ772713">
    <property type="protein sequence ID" value="PTQ40284.1"/>
    <property type="molecule type" value="Genomic_DNA"/>
</dbReference>
<sequence length="147" mass="15695">MKLSVSSRDKKPSIARRPFQRSALAVNGPKLRASVDSPFSMGTTDAPLIFSATAAHTIPSIACCSIHPNRPLMVSGAAPSNAKMLPMLLSPKEPDVGLAPNTDCFSDSFTSWFCRTSSLVISFFVALSTASLTPSHLMDQKKQANLV</sequence>
<proteinExistence type="predicted"/>
<reference evidence="2" key="1">
    <citation type="journal article" date="2017" name="Cell">
        <title>Insights into land plant evolution garnered from the Marchantia polymorpha genome.</title>
        <authorList>
            <person name="Bowman J.L."/>
            <person name="Kohchi T."/>
            <person name="Yamato K.T."/>
            <person name="Jenkins J."/>
            <person name="Shu S."/>
            <person name="Ishizaki K."/>
            <person name="Yamaoka S."/>
            <person name="Nishihama R."/>
            <person name="Nakamura Y."/>
            <person name="Berger F."/>
            <person name="Adam C."/>
            <person name="Aki S.S."/>
            <person name="Althoff F."/>
            <person name="Araki T."/>
            <person name="Arteaga-Vazquez M.A."/>
            <person name="Balasubrmanian S."/>
            <person name="Barry K."/>
            <person name="Bauer D."/>
            <person name="Boehm C.R."/>
            <person name="Briginshaw L."/>
            <person name="Caballero-Perez J."/>
            <person name="Catarino B."/>
            <person name="Chen F."/>
            <person name="Chiyoda S."/>
            <person name="Chovatia M."/>
            <person name="Davies K.M."/>
            <person name="Delmans M."/>
            <person name="Demura T."/>
            <person name="Dierschke T."/>
            <person name="Dolan L."/>
            <person name="Dorantes-Acosta A.E."/>
            <person name="Eklund D.M."/>
            <person name="Florent S.N."/>
            <person name="Flores-Sandoval E."/>
            <person name="Fujiyama A."/>
            <person name="Fukuzawa H."/>
            <person name="Galik B."/>
            <person name="Grimanelli D."/>
            <person name="Grimwood J."/>
            <person name="Grossniklaus U."/>
            <person name="Hamada T."/>
            <person name="Haseloff J."/>
            <person name="Hetherington A.J."/>
            <person name="Higo A."/>
            <person name="Hirakawa Y."/>
            <person name="Hundley H.N."/>
            <person name="Ikeda Y."/>
            <person name="Inoue K."/>
            <person name="Inoue S.I."/>
            <person name="Ishida S."/>
            <person name="Jia Q."/>
            <person name="Kakita M."/>
            <person name="Kanazawa T."/>
            <person name="Kawai Y."/>
            <person name="Kawashima T."/>
            <person name="Kennedy M."/>
            <person name="Kinose K."/>
            <person name="Kinoshita T."/>
            <person name="Kohara Y."/>
            <person name="Koide E."/>
            <person name="Komatsu K."/>
            <person name="Kopischke S."/>
            <person name="Kubo M."/>
            <person name="Kyozuka J."/>
            <person name="Lagercrantz U."/>
            <person name="Lin S.S."/>
            <person name="Lindquist E."/>
            <person name="Lipzen A.M."/>
            <person name="Lu C.W."/>
            <person name="De Luna E."/>
            <person name="Martienssen R.A."/>
            <person name="Minamino N."/>
            <person name="Mizutani M."/>
            <person name="Mizutani M."/>
            <person name="Mochizuki N."/>
            <person name="Monte I."/>
            <person name="Mosher R."/>
            <person name="Nagasaki H."/>
            <person name="Nakagami H."/>
            <person name="Naramoto S."/>
            <person name="Nishitani K."/>
            <person name="Ohtani M."/>
            <person name="Okamoto T."/>
            <person name="Okumura M."/>
            <person name="Phillips J."/>
            <person name="Pollak B."/>
            <person name="Reinders A."/>
            <person name="Rovekamp M."/>
            <person name="Sano R."/>
            <person name="Sawa S."/>
            <person name="Schmid M.W."/>
            <person name="Shirakawa M."/>
            <person name="Solano R."/>
            <person name="Spunde A."/>
            <person name="Suetsugu N."/>
            <person name="Sugano S."/>
            <person name="Sugiyama A."/>
            <person name="Sun R."/>
            <person name="Suzuki Y."/>
            <person name="Takenaka M."/>
            <person name="Takezawa D."/>
            <person name="Tomogane H."/>
            <person name="Tsuzuki M."/>
            <person name="Ueda T."/>
            <person name="Umeda M."/>
            <person name="Ward J.M."/>
            <person name="Watanabe Y."/>
            <person name="Yazaki K."/>
            <person name="Yokoyama R."/>
            <person name="Yoshitake Y."/>
            <person name="Yotsui I."/>
            <person name="Zachgo S."/>
            <person name="Schmutz J."/>
        </authorList>
    </citation>
    <scope>NUCLEOTIDE SEQUENCE [LARGE SCALE GENOMIC DNA]</scope>
    <source>
        <strain evidence="2">Tak-1</strain>
    </source>
</reference>
<accession>A0A2R6X2E5</accession>
<gene>
    <name evidence="1" type="ORF">MARPO_0041s0140</name>
</gene>